<comment type="caution">
    <text evidence="1">The sequence shown here is derived from an EMBL/GenBank/DDBJ whole genome shotgun (WGS) entry which is preliminary data.</text>
</comment>
<organism evidence="1 2">
    <name type="scientific">Rheinheimera muenzenbergensis</name>
    <dbReference type="NCBI Taxonomy" id="1193628"/>
    <lineage>
        <taxon>Bacteria</taxon>
        <taxon>Pseudomonadati</taxon>
        <taxon>Pseudomonadota</taxon>
        <taxon>Gammaproteobacteria</taxon>
        <taxon>Chromatiales</taxon>
        <taxon>Chromatiaceae</taxon>
        <taxon>Rheinheimera</taxon>
    </lineage>
</organism>
<sequence>MMHKDQTLSKNIKVVFSPNDEPYLGRELLFHYDQMISCCLEINAEMAPHSHKIALSSSQKMACQVIPQSISLVLSIRELIRQGYLFGAHVLKRSLIERVTILLYLHHFPDKQVLWDEGWKHKNAPSLAKMFEQINQKEKHDLKVKGHELTASLNSLVHGKPESAAWNSVIMGDGQFGSAPSKMLNSPKLCDDLCADILPWLTIIPALMCAYFPESRGSESLPINSLR</sequence>
<keyword evidence="2" id="KW-1185">Reference proteome</keyword>
<protein>
    <submittedName>
        <fullName evidence="1">Uncharacterized protein</fullName>
    </submittedName>
</protein>
<dbReference type="Pfam" id="PF18928">
    <property type="entry name" value="DUF5677"/>
    <property type="match status" value="1"/>
</dbReference>
<evidence type="ECO:0000313" key="2">
    <source>
        <dbReference type="Proteomes" id="UP001375382"/>
    </source>
</evidence>
<dbReference type="InterPro" id="IPR043733">
    <property type="entry name" value="DUF5677"/>
</dbReference>
<dbReference type="RefSeq" id="WP_335737747.1">
    <property type="nucleotide sequence ID" value="NZ_JALAAR010000024.1"/>
</dbReference>
<name>A0ABU8CBW7_9GAMM</name>
<gene>
    <name evidence="1" type="ORF">MN202_19120</name>
</gene>
<evidence type="ECO:0000313" key="1">
    <source>
        <dbReference type="EMBL" id="MEH8019352.1"/>
    </source>
</evidence>
<dbReference type="Proteomes" id="UP001375382">
    <property type="component" value="Unassembled WGS sequence"/>
</dbReference>
<dbReference type="EMBL" id="JALAAR010000024">
    <property type="protein sequence ID" value="MEH8019352.1"/>
    <property type="molecule type" value="Genomic_DNA"/>
</dbReference>
<accession>A0ABU8CBW7</accession>
<proteinExistence type="predicted"/>
<reference evidence="1 2" key="1">
    <citation type="journal article" date="2023" name="Ecotoxicol. Environ. Saf.">
        <title>Mercury remediation potential of mercury-resistant strain Rheinheimera metallidurans sp. nov. isolated from a municipal waste dumping site.</title>
        <authorList>
            <person name="Yadav V."/>
            <person name="Manjhi A."/>
            <person name="Vadakedath N."/>
        </authorList>
    </citation>
    <scope>NUCLEOTIDE SEQUENCE [LARGE SCALE GENOMIC DNA]</scope>
    <source>
        <strain evidence="1 2">E-49</strain>
    </source>
</reference>